<name>A0A455W619_MARNT</name>
<dbReference type="AlphaFoldDB" id="A0A455W619"/>
<dbReference type="EMBL" id="AP019537">
    <property type="protein sequence ID" value="BBJ04854.1"/>
    <property type="molecule type" value="Genomic_DNA"/>
</dbReference>
<evidence type="ECO:0000313" key="1">
    <source>
        <dbReference type="EMBL" id="BBJ04854.1"/>
    </source>
</evidence>
<gene>
    <name evidence="1" type="ORF">YBY_27030</name>
</gene>
<protein>
    <submittedName>
        <fullName evidence="1">Uncharacterized protein</fullName>
    </submittedName>
</protein>
<organism evidence="1">
    <name type="scientific">Marinobacter nauticus</name>
    <name type="common">Marinobacter hydrocarbonoclasticus</name>
    <name type="synonym">Marinobacter aquaeolei</name>
    <dbReference type="NCBI Taxonomy" id="2743"/>
    <lineage>
        <taxon>Bacteria</taxon>
        <taxon>Pseudomonadati</taxon>
        <taxon>Pseudomonadota</taxon>
        <taxon>Gammaproteobacteria</taxon>
        <taxon>Pseudomonadales</taxon>
        <taxon>Marinobacteraceae</taxon>
        <taxon>Marinobacter</taxon>
    </lineage>
</organism>
<proteinExistence type="predicted"/>
<accession>A0A455W619</accession>
<sequence length="78" mass="8906">MMIICGVRATFKYQAWGAGTGVGWAFQNTLLRHVRVTLELRHPWLRTVLEGPTHTRALTSELYSETSKGNYFERISGH</sequence>
<reference evidence="1" key="1">
    <citation type="submission" date="2019-03" db="EMBL/GenBank/DDBJ databases">
        <title>Whole genome analysis of nitrate-reducing bacteria Marinobacter hydrocarbonoclasticus YB03.</title>
        <authorList>
            <person name="Azam A.H."/>
            <person name="Yuk S.R."/>
            <person name="Kamarisima K."/>
            <person name="Miyanaga K."/>
            <person name="Tanji Y."/>
        </authorList>
    </citation>
    <scope>NUCLEOTIDE SEQUENCE</scope>
    <source>
        <strain evidence="1">YB03</strain>
    </source>
</reference>